<reference evidence="1" key="1">
    <citation type="submission" date="2014-11" db="EMBL/GenBank/DDBJ databases">
        <authorList>
            <person name="Amaro Gonzalez C."/>
        </authorList>
    </citation>
    <scope>NUCLEOTIDE SEQUENCE</scope>
</reference>
<reference evidence="1" key="2">
    <citation type="journal article" date="2015" name="Fish Shellfish Immunol.">
        <title>Early steps in the European eel (Anguilla anguilla)-Vibrio vulnificus interaction in the gills: Role of the RtxA13 toxin.</title>
        <authorList>
            <person name="Callol A."/>
            <person name="Pajuelo D."/>
            <person name="Ebbesson L."/>
            <person name="Teles M."/>
            <person name="MacKenzie S."/>
            <person name="Amaro C."/>
        </authorList>
    </citation>
    <scope>NUCLEOTIDE SEQUENCE</scope>
</reference>
<evidence type="ECO:0000313" key="1">
    <source>
        <dbReference type="EMBL" id="JAH00333.1"/>
    </source>
</evidence>
<organism evidence="1">
    <name type="scientific">Anguilla anguilla</name>
    <name type="common">European freshwater eel</name>
    <name type="synonym">Muraena anguilla</name>
    <dbReference type="NCBI Taxonomy" id="7936"/>
    <lineage>
        <taxon>Eukaryota</taxon>
        <taxon>Metazoa</taxon>
        <taxon>Chordata</taxon>
        <taxon>Craniata</taxon>
        <taxon>Vertebrata</taxon>
        <taxon>Euteleostomi</taxon>
        <taxon>Actinopterygii</taxon>
        <taxon>Neopterygii</taxon>
        <taxon>Teleostei</taxon>
        <taxon>Anguilliformes</taxon>
        <taxon>Anguillidae</taxon>
        <taxon>Anguilla</taxon>
    </lineage>
</organism>
<dbReference type="AlphaFoldDB" id="A0A0E9P926"/>
<protein>
    <submittedName>
        <fullName evidence="1">Uncharacterized protein</fullName>
    </submittedName>
</protein>
<dbReference type="EMBL" id="GBXM01108244">
    <property type="protein sequence ID" value="JAH00333.1"/>
    <property type="molecule type" value="Transcribed_RNA"/>
</dbReference>
<sequence length="115" mass="13555">MIRFKGSLYTYGHLGGPKNTLQFGSFLKAREGYIFFFDFHSPFEVLVLSLRKVLLRYQYTMNSTFLFHVFFSPFSLKMHKCSTETKGIKIDLAKIIYKQACYLTTDLTFILFFKD</sequence>
<accession>A0A0E9P926</accession>
<name>A0A0E9P926_ANGAN</name>
<proteinExistence type="predicted"/>